<organism evidence="1 2">
    <name type="scientific">Limnospira platensis NIES-46</name>
    <dbReference type="NCBI Taxonomy" id="1236695"/>
    <lineage>
        <taxon>Bacteria</taxon>
        <taxon>Bacillati</taxon>
        <taxon>Cyanobacteriota</taxon>
        <taxon>Cyanophyceae</taxon>
        <taxon>Oscillatoriophycideae</taxon>
        <taxon>Oscillatoriales</taxon>
        <taxon>Sirenicapillariaceae</taxon>
        <taxon>Limnospira</taxon>
    </lineage>
</organism>
<comment type="caution">
    <text evidence="1">The sequence shown here is derived from an EMBL/GenBank/DDBJ whole genome shotgun (WGS) entry which is preliminary data.</text>
</comment>
<proteinExistence type="predicted"/>
<dbReference type="GeneID" id="301686160"/>
<reference evidence="1 2" key="1">
    <citation type="journal article" date="2019" name="J Genomics">
        <title>The Draft Genome of a Hydrogen-producing Cyanobacterium, Arthrospira platensis NIES-46.</title>
        <authorList>
            <person name="Suzuki S."/>
            <person name="Yamaguchi H."/>
            <person name="Kawachi M."/>
        </authorList>
    </citation>
    <scope>NUCLEOTIDE SEQUENCE [LARGE SCALE GENOMIC DNA]</scope>
    <source>
        <strain evidence="1 2">NIES-46</strain>
    </source>
</reference>
<accession>A0A5M3TA21</accession>
<evidence type="ECO:0000313" key="2">
    <source>
        <dbReference type="Proteomes" id="UP000326169"/>
    </source>
</evidence>
<protein>
    <submittedName>
        <fullName evidence="1">Uncharacterized protein</fullName>
    </submittedName>
</protein>
<gene>
    <name evidence="1" type="ORF">NIES46_43930</name>
</gene>
<keyword evidence="2" id="KW-1185">Reference proteome</keyword>
<dbReference type="RefSeq" id="WP_014274245.1">
    <property type="nucleotide sequence ID" value="NZ_BIMW01000180.1"/>
</dbReference>
<dbReference type="EMBL" id="BIMW01000180">
    <property type="protein sequence ID" value="GCE96324.1"/>
    <property type="molecule type" value="Genomic_DNA"/>
</dbReference>
<sequence length="160" mass="18970">MEDIVTDVVFGQNEPPRWVLLISVDQIALIDRYKWNASRLLRFDLEQILADRDRHSLFATATLLHRDRICPAEGMALLDTLDENSHRHTYSVSEDLKFALREAIELLVNEVIYYRRKVGERVYSTQEQTQKGEQEIDPNLLKIQCLRWVYRLLFIFYIEA</sequence>
<dbReference type="Proteomes" id="UP000326169">
    <property type="component" value="Unassembled WGS sequence"/>
</dbReference>
<name>A0A5M3TA21_LIMPL</name>
<evidence type="ECO:0000313" key="1">
    <source>
        <dbReference type="EMBL" id="GCE96324.1"/>
    </source>
</evidence>